<gene>
    <name evidence="8" type="ORF">F3Y22_tig00012493pilonHSYRG00050</name>
</gene>
<dbReference type="PANTHER" id="PTHR31391:SF106">
    <property type="entry name" value="B3 DOMAIN-CONTAINING PROTEIN OS01G0723500"/>
    <property type="match status" value="1"/>
</dbReference>
<feature type="domain" description="TF-B3" evidence="7">
    <location>
        <begin position="108"/>
        <end position="174"/>
    </location>
</feature>
<sequence length="1224" mass="136409">MALYNNVFFSLLEFQSIPSDFAKKFLTKQTGNLTLCNSAGKTWTAMYFRNSGNKILKAQLYGGWREFVEDNHLGVGDMCVFELIKHPEILMKSIPEEFADRYLKNSGEIILRVPDGRTWTVEYGRITTDERQRAVFGRSSWGAFVIGNELKEGDVCILEQIKDNDLNIQNPAILCSQVGISNINCGMPSKENNDSMFKPKTPHFFKIVLEDTIRDKKLGIPRKFVKKYGNGLSDSVLLMVPSGDTWHVELTKSDGVVWLQNGWEEFVAFYSLKNGHFLVFKYEGNDKFIVLIFDMSASEIEYPCKSYIEDYQSGEQVCLKPVKEESKDDTCGEITHKTPPSKETRKRRSQPSCSKPRKKQQTNKKDNDIASRFSSIDPYTSNEEDNDSFLNFFNDVSVSRKSKEKSNSPCPLGNLNEVENSPGQVGQVDAEGSVQAFGCLRHLTATEKVHAIEIANAFKSNGNPVFMVVMRPSFVCNRYRMCIPLDFAKRFLTKHTGNLTLCNLAGKTWTAMYFRNSGNKILKAQLYGGWREFVEDNHLGVGDMCVFELIKHPEILMKVMVYSIVENASKSYGQPTHGSTTNRVKTRSLVSDTEPTCQQSPCPSSSRKFKVPTDAYIEILDDSPLNQKTKKKLKSPSTPTEKQRACMGASNFRTSNPSFSVVMHTEYVSSCTHLIVREASTPIPSPFSLGWKFRWPHHRHNRRQKPCRPLPPVAVSIEYFFSVILFLAFLQSVPYKFVKSYLDEEKDEAVLQVADGRTWIVKFAVKVVTAGQHKAEFSNWRTFAQDNNLNVKDVCVFELINRHENSFKVSIFSASPGANTSLLQKADDVKAIEADDDFGNCSTGNSSPAAKLATIGCQENEEEVNHTNDAIASQVASKGCLVPNIEADDDFGNCSAEHRSPAAELTTIGYQEDRGQVNPTDAAKASQVASEGCLVPKTEADDFGGSAGNSSPAAQLTTIGGNQENQEEINPADYAKASQVASEGSLVPKTEADGDFGNCSAGNSCPAAQLTATGYQENQEQINPTVDAGAIQVSSKDCLVPIIDATADIGNFYAGNSIPASQFTVIGYQETEEEVKPSISTWPKDPRAEHTKGKSHQSQASGTLKALQRACDFKSLNPFFIITMQPSYVCNEYRLAIPLHFSRKYLTNESGDVILFVPPNGKAWLTVYRREATESNPRAKLIDGWKPFVEDNNLEIGDVCVFEMSDLKRYELLLNVVIYKAEKR</sequence>
<dbReference type="CDD" id="cd10017">
    <property type="entry name" value="B3_DNA"/>
    <property type="match status" value="6"/>
</dbReference>
<feature type="domain" description="TF-B3" evidence="7">
    <location>
        <begin position="1"/>
        <end position="97"/>
    </location>
</feature>
<feature type="domain" description="TF-B3" evidence="7">
    <location>
        <begin position="1120"/>
        <end position="1222"/>
    </location>
</feature>
<feature type="region of interest" description="Disordered" evidence="6">
    <location>
        <begin position="627"/>
        <end position="646"/>
    </location>
</feature>
<dbReference type="GO" id="GO:0005634">
    <property type="term" value="C:nucleus"/>
    <property type="evidence" value="ECO:0007669"/>
    <property type="project" value="UniProtKB-SubCell"/>
</dbReference>
<feature type="domain" description="TF-B3" evidence="7">
    <location>
        <begin position="203"/>
        <end position="296"/>
    </location>
</feature>
<evidence type="ECO:0000256" key="2">
    <source>
        <dbReference type="ARBA" id="ARBA00023015"/>
    </source>
</evidence>
<keyword evidence="9" id="KW-1185">Reference proteome</keyword>
<dbReference type="InterPro" id="IPR003340">
    <property type="entry name" value="B3_DNA-bd"/>
</dbReference>
<evidence type="ECO:0000256" key="6">
    <source>
        <dbReference type="SAM" id="MobiDB-lite"/>
    </source>
</evidence>
<dbReference type="InterPro" id="IPR015300">
    <property type="entry name" value="DNA-bd_pseudobarrel_sf"/>
</dbReference>
<dbReference type="AlphaFoldDB" id="A0A6A3C879"/>
<dbReference type="PROSITE" id="PS50863">
    <property type="entry name" value="B3"/>
    <property type="match status" value="6"/>
</dbReference>
<dbReference type="Pfam" id="PF02362">
    <property type="entry name" value="B3"/>
    <property type="match status" value="6"/>
</dbReference>
<evidence type="ECO:0000259" key="7">
    <source>
        <dbReference type="PROSITE" id="PS50863"/>
    </source>
</evidence>
<dbReference type="SUPFAM" id="SSF101936">
    <property type="entry name" value="DNA-binding pseudobarrel domain"/>
    <property type="match status" value="6"/>
</dbReference>
<reference evidence="8" key="1">
    <citation type="submission" date="2019-09" db="EMBL/GenBank/DDBJ databases">
        <title>Draft genome information of white flower Hibiscus syriacus.</title>
        <authorList>
            <person name="Kim Y.-M."/>
        </authorList>
    </citation>
    <scope>NUCLEOTIDE SEQUENCE [LARGE SCALE GENOMIC DNA]</scope>
    <source>
        <strain evidence="8">YM2019G1</strain>
    </source>
</reference>
<keyword evidence="5" id="KW-0539">Nucleus</keyword>
<evidence type="ECO:0000256" key="3">
    <source>
        <dbReference type="ARBA" id="ARBA00023125"/>
    </source>
</evidence>
<proteinExistence type="predicted"/>
<comment type="subcellular location">
    <subcellularLocation>
        <location evidence="1">Nucleus</location>
    </subcellularLocation>
</comment>
<evidence type="ECO:0000256" key="4">
    <source>
        <dbReference type="ARBA" id="ARBA00023163"/>
    </source>
</evidence>
<dbReference type="PANTHER" id="PTHR31391">
    <property type="entry name" value="B3 DOMAIN-CONTAINING PROTEIN OS11G0197600-RELATED"/>
    <property type="match status" value="1"/>
</dbReference>
<evidence type="ECO:0000313" key="8">
    <source>
        <dbReference type="EMBL" id="KAE8723352.1"/>
    </source>
</evidence>
<feature type="region of interest" description="Disordered" evidence="6">
    <location>
        <begin position="1076"/>
        <end position="1101"/>
    </location>
</feature>
<dbReference type="Proteomes" id="UP000436088">
    <property type="component" value="Unassembled WGS sequence"/>
</dbReference>
<dbReference type="Gene3D" id="2.40.330.10">
    <property type="entry name" value="DNA-binding pseudobarrel domain"/>
    <property type="match status" value="6"/>
</dbReference>
<protein>
    <recommendedName>
        <fullName evidence="7">TF-B3 domain-containing protein</fullName>
    </recommendedName>
</protein>
<organism evidence="8 9">
    <name type="scientific">Hibiscus syriacus</name>
    <name type="common">Rose of Sharon</name>
    <dbReference type="NCBI Taxonomy" id="106335"/>
    <lineage>
        <taxon>Eukaryota</taxon>
        <taxon>Viridiplantae</taxon>
        <taxon>Streptophyta</taxon>
        <taxon>Embryophyta</taxon>
        <taxon>Tracheophyta</taxon>
        <taxon>Spermatophyta</taxon>
        <taxon>Magnoliopsida</taxon>
        <taxon>eudicotyledons</taxon>
        <taxon>Gunneridae</taxon>
        <taxon>Pentapetalae</taxon>
        <taxon>rosids</taxon>
        <taxon>malvids</taxon>
        <taxon>Malvales</taxon>
        <taxon>Malvaceae</taxon>
        <taxon>Malvoideae</taxon>
        <taxon>Hibiscus</taxon>
    </lineage>
</organism>
<keyword evidence="2" id="KW-0805">Transcription regulation</keyword>
<feature type="compositionally biased region" description="Basic residues" evidence="6">
    <location>
        <begin position="344"/>
        <end position="362"/>
    </location>
</feature>
<dbReference type="InterPro" id="IPR044837">
    <property type="entry name" value="REM16-like"/>
</dbReference>
<accession>A0A6A3C879</accession>
<feature type="region of interest" description="Disordered" evidence="6">
    <location>
        <begin position="329"/>
        <end position="380"/>
    </location>
</feature>
<dbReference type="SMART" id="SM01019">
    <property type="entry name" value="B3"/>
    <property type="match status" value="6"/>
</dbReference>
<feature type="compositionally biased region" description="Basic and acidic residues" evidence="6">
    <location>
        <begin position="329"/>
        <end position="343"/>
    </location>
</feature>
<dbReference type="EMBL" id="VEPZ02000533">
    <property type="protein sequence ID" value="KAE8723352.1"/>
    <property type="molecule type" value="Genomic_DNA"/>
</dbReference>
<evidence type="ECO:0000256" key="5">
    <source>
        <dbReference type="ARBA" id="ARBA00023242"/>
    </source>
</evidence>
<feature type="domain" description="TF-B3" evidence="7">
    <location>
        <begin position="466"/>
        <end position="563"/>
    </location>
</feature>
<evidence type="ECO:0000313" key="9">
    <source>
        <dbReference type="Proteomes" id="UP000436088"/>
    </source>
</evidence>
<keyword evidence="4" id="KW-0804">Transcription</keyword>
<feature type="domain" description="TF-B3" evidence="7">
    <location>
        <begin position="716"/>
        <end position="815"/>
    </location>
</feature>
<dbReference type="GO" id="GO:0003677">
    <property type="term" value="F:DNA binding"/>
    <property type="evidence" value="ECO:0007669"/>
    <property type="project" value="UniProtKB-KW"/>
</dbReference>
<name>A0A6A3C879_HIBSY</name>
<evidence type="ECO:0000256" key="1">
    <source>
        <dbReference type="ARBA" id="ARBA00004123"/>
    </source>
</evidence>
<keyword evidence="3" id="KW-0238">DNA-binding</keyword>
<comment type="caution">
    <text evidence="8">The sequence shown here is derived from an EMBL/GenBank/DDBJ whole genome shotgun (WGS) entry which is preliminary data.</text>
</comment>